<dbReference type="GO" id="GO:0008270">
    <property type="term" value="F:zinc ion binding"/>
    <property type="evidence" value="ECO:0007669"/>
    <property type="project" value="InterPro"/>
</dbReference>
<dbReference type="GO" id="GO:0003899">
    <property type="term" value="F:DNA-directed RNA polymerase activity"/>
    <property type="evidence" value="ECO:0007669"/>
    <property type="project" value="InterPro"/>
</dbReference>
<dbReference type="Pfam" id="PF13155">
    <property type="entry name" value="Toprim_2"/>
    <property type="match status" value="1"/>
</dbReference>
<accession>A0A5B8UU00</accession>
<dbReference type="InterPro" id="IPR036977">
    <property type="entry name" value="DNA_primase_Znf_CHC2"/>
</dbReference>
<evidence type="ECO:0000313" key="3">
    <source>
        <dbReference type="Proteomes" id="UP000321479"/>
    </source>
</evidence>
<dbReference type="OrthoDB" id="8536512at2"/>
<dbReference type="AlphaFoldDB" id="A0A5B8UU00"/>
<dbReference type="InterPro" id="IPR002694">
    <property type="entry name" value="Znf_CHC2"/>
</dbReference>
<evidence type="ECO:0000259" key="1">
    <source>
        <dbReference type="Pfam" id="PF01807"/>
    </source>
</evidence>
<organism evidence="2 3">
    <name type="scientific">Mucilaginibacter ginsenosidivorans</name>
    <dbReference type="NCBI Taxonomy" id="398053"/>
    <lineage>
        <taxon>Bacteria</taxon>
        <taxon>Pseudomonadati</taxon>
        <taxon>Bacteroidota</taxon>
        <taxon>Sphingobacteriia</taxon>
        <taxon>Sphingobacteriales</taxon>
        <taxon>Sphingobacteriaceae</taxon>
        <taxon>Mucilaginibacter</taxon>
    </lineage>
</organism>
<dbReference type="Gene3D" id="3.90.580.10">
    <property type="entry name" value="Zinc finger, CHC2-type domain"/>
    <property type="match status" value="1"/>
</dbReference>
<dbReference type="Gene3D" id="3.40.1360.10">
    <property type="match status" value="1"/>
</dbReference>
<evidence type="ECO:0000313" key="2">
    <source>
        <dbReference type="EMBL" id="QEC62590.1"/>
    </source>
</evidence>
<gene>
    <name evidence="2" type="ORF">FRZ54_08300</name>
</gene>
<protein>
    <submittedName>
        <fullName evidence="2">DNA primase</fullName>
    </submittedName>
</protein>
<dbReference type="SUPFAM" id="SSF57783">
    <property type="entry name" value="Zinc beta-ribbon"/>
    <property type="match status" value="1"/>
</dbReference>
<dbReference type="EMBL" id="CP042436">
    <property type="protein sequence ID" value="QEC62590.1"/>
    <property type="molecule type" value="Genomic_DNA"/>
</dbReference>
<dbReference type="InterPro" id="IPR034154">
    <property type="entry name" value="TOPRIM_DnaG/twinkle"/>
</dbReference>
<dbReference type="CDD" id="cd01029">
    <property type="entry name" value="TOPRIM_primases"/>
    <property type="match status" value="1"/>
</dbReference>
<keyword evidence="3" id="KW-1185">Reference proteome</keyword>
<dbReference type="KEGG" id="mgin:FRZ54_08300"/>
<proteinExistence type="predicted"/>
<dbReference type="GO" id="GO:0006260">
    <property type="term" value="P:DNA replication"/>
    <property type="evidence" value="ECO:0007669"/>
    <property type="project" value="InterPro"/>
</dbReference>
<name>A0A5B8UU00_9SPHI</name>
<dbReference type="GO" id="GO:0003677">
    <property type="term" value="F:DNA binding"/>
    <property type="evidence" value="ECO:0007669"/>
    <property type="project" value="InterPro"/>
</dbReference>
<sequence>MGRIGECDLGPLLLVLINEMDIGAEYFSLSKLREIDLTCFLELEGFDPVARRKQDTDWWYLSPLREEKTASFHVDRLTNEWYDFGLGAGGNPLDFFLRYYGCDIPGLPEILGRRYSMHALQAFEPERFAAELRNESRLAVKNVRPLYAYPLKNYLHERSIPISVADAFCKEVSYEVAGRSCYGIGFQNDAGGWEIRNKNFKRSSSPKDITCLVHGAAAAHVFEGFMDFLSWRTLHPYTDPCSADVLVLNGAGLFERALPFLERHERVHLWLDRDVTGLAYRDYALSLGSRYVDESGLYERFKDLNEWLQHKGETPKVRQKVGLHV</sequence>
<reference evidence="2 3" key="1">
    <citation type="journal article" date="2017" name="Curr. Microbiol.">
        <title>Mucilaginibacter ginsenosidivorans sp. nov., Isolated from Soil of Ginseng Field.</title>
        <authorList>
            <person name="Kim M.M."/>
            <person name="Siddiqi M.Z."/>
            <person name="Im W.T."/>
        </authorList>
    </citation>
    <scope>NUCLEOTIDE SEQUENCE [LARGE SCALE GENOMIC DNA]</scope>
    <source>
        <strain evidence="2 3">Gsoil 3017</strain>
    </source>
</reference>
<dbReference type="Proteomes" id="UP000321479">
    <property type="component" value="Chromosome"/>
</dbReference>
<dbReference type="Pfam" id="PF01807">
    <property type="entry name" value="Zn_ribbon_DnaG"/>
    <property type="match status" value="1"/>
</dbReference>
<feature type="domain" description="Zinc finger CHC2-type" evidence="1">
    <location>
        <begin position="49"/>
        <end position="102"/>
    </location>
</feature>